<evidence type="ECO:0000313" key="1">
    <source>
        <dbReference type="EMBL" id="GMF06730.1"/>
    </source>
</evidence>
<name>A0ACB5UB94_AMBMO</name>
<dbReference type="EMBL" id="BSXS01015431">
    <property type="protein sequence ID" value="GMF06730.1"/>
    <property type="molecule type" value="Genomic_DNA"/>
</dbReference>
<comment type="caution">
    <text evidence="1">The sequence shown here is derived from an EMBL/GenBank/DDBJ whole genome shotgun (WGS) entry which is preliminary data.</text>
</comment>
<reference evidence="1" key="1">
    <citation type="submission" date="2023-04" db="EMBL/GenBank/DDBJ databases">
        <title>Ambrosiozyma monospora NBRC 10751.</title>
        <authorList>
            <person name="Ichikawa N."/>
            <person name="Sato H."/>
            <person name="Tonouchi N."/>
        </authorList>
    </citation>
    <scope>NUCLEOTIDE SEQUENCE</scope>
    <source>
        <strain evidence="1">NBRC 10751</strain>
    </source>
</reference>
<accession>A0ACB5UB94</accession>
<organism evidence="1 2">
    <name type="scientific">Ambrosiozyma monospora</name>
    <name type="common">Yeast</name>
    <name type="synonym">Endomycopsis monosporus</name>
    <dbReference type="NCBI Taxonomy" id="43982"/>
    <lineage>
        <taxon>Eukaryota</taxon>
        <taxon>Fungi</taxon>
        <taxon>Dikarya</taxon>
        <taxon>Ascomycota</taxon>
        <taxon>Saccharomycotina</taxon>
        <taxon>Pichiomycetes</taxon>
        <taxon>Pichiales</taxon>
        <taxon>Pichiaceae</taxon>
        <taxon>Ambrosiozyma</taxon>
    </lineage>
</organism>
<keyword evidence="2" id="KW-1185">Reference proteome</keyword>
<evidence type="ECO:0000313" key="2">
    <source>
        <dbReference type="Proteomes" id="UP001165064"/>
    </source>
</evidence>
<sequence>MFFLFACLGNITYVVSILSVATGPRYLLVNSSWLAGSLGTLCEDFTIFAQFFIYKCDESDSESSFDDSEDQIEV</sequence>
<gene>
    <name evidence="1" type="ORF">Amon02_001276900</name>
</gene>
<proteinExistence type="predicted"/>
<protein>
    <submittedName>
        <fullName evidence="1">Unnamed protein product</fullName>
    </submittedName>
</protein>
<dbReference type="Proteomes" id="UP001165064">
    <property type="component" value="Unassembled WGS sequence"/>
</dbReference>